<organism evidence="10 11">
    <name type="scientific">Glycine soja</name>
    <name type="common">Wild soybean</name>
    <dbReference type="NCBI Taxonomy" id="3848"/>
    <lineage>
        <taxon>Eukaryota</taxon>
        <taxon>Viridiplantae</taxon>
        <taxon>Streptophyta</taxon>
        <taxon>Embryophyta</taxon>
        <taxon>Tracheophyta</taxon>
        <taxon>Spermatophyta</taxon>
        <taxon>Magnoliopsida</taxon>
        <taxon>eudicotyledons</taxon>
        <taxon>Gunneridae</taxon>
        <taxon>Pentapetalae</taxon>
        <taxon>rosids</taxon>
        <taxon>fabids</taxon>
        <taxon>Fabales</taxon>
        <taxon>Fabaceae</taxon>
        <taxon>Papilionoideae</taxon>
        <taxon>50 kb inversion clade</taxon>
        <taxon>NPAAA clade</taxon>
        <taxon>indigoferoid/millettioid clade</taxon>
        <taxon>Phaseoleae</taxon>
        <taxon>Glycine</taxon>
        <taxon>Glycine subgen. Soja</taxon>
    </lineage>
</organism>
<evidence type="ECO:0000259" key="9">
    <source>
        <dbReference type="Pfam" id="PF04696"/>
    </source>
</evidence>
<feature type="region of interest" description="Disordered" evidence="8">
    <location>
        <begin position="190"/>
        <end position="222"/>
    </location>
</feature>
<reference evidence="10 11" key="1">
    <citation type="submission" date="2018-09" db="EMBL/GenBank/DDBJ databases">
        <title>A high-quality reference genome of wild soybean provides a powerful tool to mine soybean genomes.</title>
        <authorList>
            <person name="Xie M."/>
            <person name="Chung C.Y.L."/>
            <person name="Li M.-W."/>
            <person name="Wong F.-L."/>
            <person name="Chan T.-F."/>
            <person name="Lam H.-M."/>
        </authorList>
    </citation>
    <scope>NUCLEOTIDE SEQUENCE [LARGE SCALE GENOMIC DNA]</scope>
    <source>
        <strain evidence="11">cv. W05</strain>
        <tissue evidence="10">Hypocotyl of etiolated seedlings</tissue>
    </source>
</reference>
<name>A0A445GPH5_GLYSO</name>
<dbReference type="GO" id="GO:0006397">
    <property type="term" value="P:mRNA processing"/>
    <property type="evidence" value="ECO:0007669"/>
    <property type="project" value="UniProtKB-KW"/>
</dbReference>
<dbReference type="GO" id="GO:0071013">
    <property type="term" value="C:catalytic step 2 spliceosome"/>
    <property type="evidence" value="ECO:0007669"/>
    <property type="project" value="TreeGrafter"/>
</dbReference>
<feature type="domain" description="Pinin/SDK/MemA protein" evidence="9">
    <location>
        <begin position="165"/>
        <end position="293"/>
    </location>
</feature>
<evidence type="ECO:0000256" key="1">
    <source>
        <dbReference type="ARBA" id="ARBA00004123"/>
    </source>
</evidence>
<feature type="compositionally biased region" description="Basic and acidic residues" evidence="8">
    <location>
        <begin position="25"/>
        <end position="36"/>
    </location>
</feature>
<sequence>MGSTAVEKTEEELRNEIDELLRQQREITERLRDPRGLRRGSLAGPALPSNGARQRPFIRPVTGDRNDSEDQPPAKRRLSSAVVKVDDGELPEDAGAGQDGKTKDSANEADNGTAAVVQNDSNPFNSHQTVWSKRDNNQRTSKASDIPTTEHVPRVLPKNEDPSLVNRNKRMLGQLLGTLEKFRKEDKQLSGTEAYMRRSSSLQRAEQRAREESERLRKEEREQIAEKRRRDLTLRARVAAKTEEKKLELLFLQWTEHHKRLSNFTRTKAEPPIYYLPNKPLDEDPTLLEKSKEEAFLEWKNARREEVSEYQKQIGEQYLANVEKELERWQNARNARKVNNDQNLQETMDKELDTHRLEHGPKKRKIPDENNNDDDDDVEDINVGEDDMMDDELDDDSSRRIDETTKTEAGSASSDPAADADNAGGK</sequence>
<feature type="region of interest" description="Disordered" evidence="8">
    <location>
        <begin position="25"/>
        <end position="165"/>
    </location>
</feature>
<dbReference type="InterPro" id="IPR006786">
    <property type="entry name" value="Pinin_SDK_MemA"/>
</dbReference>
<evidence type="ECO:0000313" key="11">
    <source>
        <dbReference type="Proteomes" id="UP000289340"/>
    </source>
</evidence>
<evidence type="ECO:0000256" key="4">
    <source>
        <dbReference type="ARBA" id="ARBA00023015"/>
    </source>
</evidence>
<dbReference type="Pfam" id="PF04696">
    <property type="entry name" value="Pinin_SDK_memA"/>
    <property type="match status" value="1"/>
</dbReference>
<protein>
    <recommendedName>
        <fullName evidence="9">Pinin/SDK/MemA protein domain-containing protein</fullName>
    </recommendedName>
</protein>
<evidence type="ECO:0000256" key="3">
    <source>
        <dbReference type="ARBA" id="ARBA00022664"/>
    </source>
</evidence>
<keyword evidence="7" id="KW-0539">Nucleus</keyword>
<feature type="compositionally biased region" description="Low complexity" evidence="8">
    <location>
        <begin position="409"/>
        <end position="426"/>
    </location>
</feature>
<keyword evidence="4" id="KW-0805">Transcription regulation</keyword>
<dbReference type="AlphaFoldDB" id="A0A445GPH5"/>
<evidence type="ECO:0000256" key="2">
    <source>
        <dbReference type="ARBA" id="ARBA00010386"/>
    </source>
</evidence>
<dbReference type="EMBL" id="QZWG01000015">
    <property type="protein sequence ID" value="RZB63119.1"/>
    <property type="molecule type" value="Genomic_DNA"/>
</dbReference>
<dbReference type="PANTHER" id="PTHR12707:SF0">
    <property type="entry name" value="PININ"/>
    <property type="match status" value="1"/>
</dbReference>
<feature type="compositionally biased region" description="Polar residues" evidence="8">
    <location>
        <begin position="116"/>
        <end position="131"/>
    </location>
</feature>
<comment type="similarity">
    <text evidence="2">Belongs to the pinin family.</text>
</comment>
<dbReference type="PANTHER" id="PTHR12707">
    <property type="entry name" value="PINN"/>
    <property type="match status" value="1"/>
</dbReference>
<comment type="subcellular location">
    <subcellularLocation>
        <location evidence="1">Nucleus</location>
    </subcellularLocation>
</comment>
<feature type="region of interest" description="Disordered" evidence="8">
    <location>
        <begin position="333"/>
        <end position="426"/>
    </location>
</feature>
<comment type="caution">
    <text evidence="10">The sequence shown here is derived from an EMBL/GenBank/DDBJ whole genome shotgun (WGS) entry which is preliminary data.</text>
</comment>
<evidence type="ECO:0000256" key="7">
    <source>
        <dbReference type="ARBA" id="ARBA00023242"/>
    </source>
</evidence>
<dbReference type="Gramene" id="XM_028348735.1">
    <property type="protein sequence ID" value="XP_028204536.1"/>
    <property type="gene ID" value="LOC114388318"/>
</dbReference>
<keyword evidence="6" id="KW-0508">mRNA splicing</keyword>
<feature type="compositionally biased region" description="Basic and acidic residues" evidence="8">
    <location>
        <begin position="347"/>
        <end position="360"/>
    </location>
</feature>
<evidence type="ECO:0000256" key="5">
    <source>
        <dbReference type="ARBA" id="ARBA00023163"/>
    </source>
</evidence>
<gene>
    <name evidence="10" type="ORF">D0Y65_039992</name>
</gene>
<feature type="compositionally biased region" description="Polar residues" evidence="8">
    <location>
        <begin position="138"/>
        <end position="147"/>
    </location>
</feature>
<keyword evidence="3" id="KW-0507">mRNA processing</keyword>
<evidence type="ECO:0000256" key="8">
    <source>
        <dbReference type="SAM" id="MobiDB-lite"/>
    </source>
</evidence>
<accession>A0A445GPH5</accession>
<keyword evidence="5" id="KW-0804">Transcription</keyword>
<feature type="compositionally biased region" description="Basic and acidic residues" evidence="8">
    <location>
        <begin position="151"/>
        <end position="161"/>
    </location>
</feature>
<dbReference type="Proteomes" id="UP000289340">
    <property type="component" value="Chromosome 15"/>
</dbReference>
<feature type="compositionally biased region" description="Acidic residues" evidence="8">
    <location>
        <begin position="370"/>
        <end position="395"/>
    </location>
</feature>
<feature type="compositionally biased region" description="Basic and acidic residues" evidence="8">
    <location>
        <begin position="396"/>
        <end position="406"/>
    </location>
</feature>
<dbReference type="GO" id="GO:0008380">
    <property type="term" value="P:RNA splicing"/>
    <property type="evidence" value="ECO:0007669"/>
    <property type="project" value="UniProtKB-KW"/>
</dbReference>
<evidence type="ECO:0000313" key="10">
    <source>
        <dbReference type="EMBL" id="RZB63119.1"/>
    </source>
</evidence>
<evidence type="ECO:0000256" key="6">
    <source>
        <dbReference type="ARBA" id="ARBA00023187"/>
    </source>
</evidence>
<dbReference type="InterPro" id="IPR039853">
    <property type="entry name" value="Pinin"/>
</dbReference>
<proteinExistence type="inferred from homology"/>
<keyword evidence="11" id="KW-1185">Reference proteome</keyword>
<feature type="compositionally biased region" description="Basic and acidic residues" evidence="8">
    <location>
        <begin position="205"/>
        <end position="222"/>
    </location>
</feature>